<comment type="caution">
    <text evidence="2">The sequence shown here is derived from an EMBL/GenBank/DDBJ whole genome shotgun (WGS) entry which is preliminary data.</text>
</comment>
<organism evidence="2 3">
    <name type="scientific">Dunaliella salina</name>
    <name type="common">Green alga</name>
    <name type="synonym">Protococcus salinus</name>
    <dbReference type="NCBI Taxonomy" id="3046"/>
    <lineage>
        <taxon>Eukaryota</taxon>
        <taxon>Viridiplantae</taxon>
        <taxon>Chlorophyta</taxon>
        <taxon>core chlorophytes</taxon>
        <taxon>Chlorophyceae</taxon>
        <taxon>CS clade</taxon>
        <taxon>Chlamydomonadales</taxon>
        <taxon>Dunaliellaceae</taxon>
        <taxon>Dunaliella</taxon>
    </lineage>
</organism>
<protein>
    <submittedName>
        <fullName evidence="2">Uncharacterized protein</fullName>
    </submittedName>
</protein>
<evidence type="ECO:0000313" key="2">
    <source>
        <dbReference type="EMBL" id="KAF5831986.1"/>
    </source>
</evidence>
<sequence length="229" mass="24970">YLSESDFDDLPTAIFNADFALLINNCYDEEAHKKPIITYANRAGLQLWGVKSWNDLIGNRCTPGSSDDTESVVAAFQNSVNGPRVKILDPTAFCVEDMAGGRIGQALMFSEYEEGGTKKKVQGYVDPNAAEATPPRPPPPSEEDIKAAEDACQQWASYVRQLKQEQGLPNKDPQVVEAVAAMQQWKARLAELQDALAQELEAAKALFDDDDDDDNAQGNSEGAGDKKDA</sequence>
<accession>A0ABQ7GBL7</accession>
<dbReference type="EMBL" id="MU069906">
    <property type="protein sequence ID" value="KAF5831986.1"/>
    <property type="molecule type" value="Genomic_DNA"/>
</dbReference>
<reference evidence="2" key="1">
    <citation type="submission" date="2017-08" db="EMBL/GenBank/DDBJ databases">
        <authorList>
            <person name="Polle J.E."/>
            <person name="Barry K."/>
            <person name="Cushman J."/>
            <person name="Schmutz J."/>
            <person name="Tran D."/>
            <person name="Hathwaick L.T."/>
            <person name="Yim W.C."/>
            <person name="Jenkins J."/>
            <person name="Mckie-Krisberg Z.M."/>
            <person name="Prochnik S."/>
            <person name="Lindquist E."/>
            <person name="Dockter R.B."/>
            <person name="Adam C."/>
            <person name="Molina H."/>
            <person name="Bunkerborg J."/>
            <person name="Jin E."/>
            <person name="Buchheim M."/>
            <person name="Magnuson J."/>
        </authorList>
    </citation>
    <scope>NUCLEOTIDE SEQUENCE</scope>
    <source>
        <strain evidence="2">CCAP 19/18</strain>
    </source>
</reference>
<proteinExistence type="predicted"/>
<keyword evidence="3" id="KW-1185">Reference proteome</keyword>
<evidence type="ECO:0000256" key="1">
    <source>
        <dbReference type="SAM" id="MobiDB-lite"/>
    </source>
</evidence>
<feature type="non-terminal residue" evidence="2">
    <location>
        <position position="1"/>
    </location>
</feature>
<evidence type="ECO:0000313" key="3">
    <source>
        <dbReference type="Proteomes" id="UP000815325"/>
    </source>
</evidence>
<feature type="region of interest" description="Disordered" evidence="1">
    <location>
        <begin position="206"/>
        <end position="229"/>
    </location>
</feature>
<dbReference type="Proteomes" id="UP000815325">
    <property type="component" value="Unassembled WGS sequence"/>
</dbReference>
<gene>
    <name evidence="2" type="ORF">DUNSADRAFT_12326</name>
</gene>
<name>A0ABQ7GBL7_DUNSA</name>